<reference evidence="11 12" key="1">
    <citation type="submission" date="2017-08" db="EMBL/GenBank/DDBJ databases">
        <title>Infants hospitalized years apart are colonized by the same room-sourced microbial strains.</title>
        <authorList>
            <person name="Brooks B."/>
            <person name="Olm M.R."/>
            <person name="Firek B.A."/>
            <person name="Baker R."/>
            <person name="Thomas B.C."/>
            <person name="Morowitz M.J."/>
            <person name="Banfield J.F."/>
        </authorList>
    </citation>
    <scope>NUCLEOTIDE SEQUENCE [LARGE SCALE GENOMIC DNA]</scope>
    <source>
        <strain evidence="11">S2_005_003_R2_41</strain>
    </source>
</reference>
<organism evidence="11 12">
    <name type="scientific">Variovorax paradoxus</name>
    <dbReference type="NCBI Taxonomy" id="34073"/>
    <lineage>
        <taxon>Bacteria</taxon>
        <taxon>Pseudomonadati</taxon>
        <taxon>Pseudomonadota</taxon>
        <taxon>Betaproteobacteria</taxon>
        <taxon>Burkholderiales</taxon>
        <taxon>Comamonadaceae</taxon>
        <taxon>Variovorax</taxon>
    </lineage>
</organism>
<keyword evidence="2 8" id="KW-1003">Cell membrane</keyword>
<dbReference type="AlphaFoldDB" id="A0A2W5R9L2"/>
<evidence type="ECO:0000256" key="6">
    <source>
        <dbReference type="ARBA" id="ARBA00023136"/>
    </source>
</evidence>
<dbReference type="NCBIfam" id="TIGR02209">
    <property type="entry name" value="ftsL_broad"/>
    <property type="match status" value="1"/>
</dbReference>
<comment type="subcellular location">
    <subcellularLocation>
        <location evidence="8">Cell inner membrane</location>
        <topology evidence="8">Single-pass type II membrane protein</topology>
    </subcellularLocation>
    <subcellularLocation>
        <location evidence="1">Cell membrane</location>
        <topology evidence="1">Single-pass type II membrane protein</topology>
    </subcellularLocation>
    <text evidence="8">Localizes to the division septum where it forms a ring structure.</text>
</comment>
<keyword evidence="5 8" id="KW-1133">Transmembrane helix</keyword>
<dbReference type="EMBL" id="QFPP01000364">
    <property type="protein sequence ID" value="PZQ67207.1"/>
    <property type="molecule type" value="Genomic_DNA"/>
</dbReference>
<dbReference type="GO" id="GO:0043093">
    <property type="term" value="P:FtsZ-dependent cytokinesis"/>
    <property type="evidence" value="ECO:0007669"/>
    <property type="project" value="UniProtKB-UniRule"/>
</dbReference>
<gene>
    <name evidence="8 11" type="primary">ftsL</name>
    <name evidence="11" type="ORF">DI563_21885</name>
</gene>
<evidence type="ECO:0000256" key="5">
    <source>
        <dbReference type="ARBA" id="ARBA00022989"/>
    </source>
</evidence>
<evidence type="ECO:0000256" key="1">
    <source>
        <dbReference type="ARBA" id="ARBA00004401"/>
    </source>
</evidence>
<evidence type="ECO:0000256" key="3">
    <source>
        <dbReference type="ARBA" id="ARBA00022618"/>
    </source>
</evidence>
<dbReference type="PANTHER" id="PTHR37479:SF1">
    <property type="entry name" value="CELL DIVISION PROTEIN FTSL"/>
    <property type="match status" value="1"/>
</dbReference>
<sequence>MTRLNLLLLLAVLGTAMFLVHTQYQSRQLYTQYYKAQSEARVLETEFERLQVEKRAQATPLRVERLAKEQIKMRTTTPAMTLYVRPDGSVIPAVPPAPPAAPAATGAAGARPAAASGRTR</sequence>
<feature type="region of interest" description="Disordered" evidence="10">
    <location>
        <begin position="95"/>
        <end position="120"/>
    </location>
</feature>
<evidence type="ECO:0000256" key="7">
    <source>
        <dbReference type="ARBA" id="ARBA00023306"/>
    </source>
</evidence>
<protein>
    <recommendedName>
        <fullName evidence="8 9">Cell division protein FtsL</fullName>
    </recommendedName>
</protein>
<evidence type="ECO:0000256" key="9">
    <source>
        <dbReference type="NCBIfam" id="TIGR02209"/>
    </source>
</evidence>
<comment type="function">
    <text evidence="8">Essential cell division protein. May link together the upstream cell division proteins, which are predominantly cytoplasmic, with the downstream cell division proteins, which are predominantly periplasmic.</text>
</comment>
<keyword evidence="6 8" id="KW-0472">Membrane</keyword>
<evidence type="ECO:0000313" key="11">
    <source>
        <dbReference type="EMBL" id="PZQ67207.1"/>
    </source>
</evidence>
<feature type="compositionally biased region" description="Low complexity" evidence="10">
    <location>
        <begin position="102"/>
        <end position="120"/>
    </location>
</feature>
<name>A0A2W5R9L2_VARPD</name>
<dbReference type="PANTHER" id="PTHR37479">
    <property type="entry name" value="CELL DIVISION PROTEIN FTSL"/>
    <property type="match status" value="1"/>
</dbReference>
<dbReference type="GO" id="GO:0032153">
    <property type="term" value="C:cell division site"/>
    <property type="evidence" value="ECO:0007669"/>
    <property type="project" value="UniProtKB-UniRule"/>
</dbReference>
<evidence type="ECO:0000256" key="10">
    <source>
        <dbReference type="SAM" id="MobiDB-lite"/>
    </source>
</evidence>
<dbReference type="GO" id="GO:0005886">
    <property type="term" value="C:plasma membrane"/>
    <property type="evidence" value="ECO:0007669"/>
    <property type="project" value="UniProtKB-SubCell"/>
</dbReference>
<keyword evidence="8" id="KW-0997">Cell inner membrane</keyword>
<keyword evidence="3 8" id="KW-0132">Cell division</keyword>
<comment type="similarity">
    <text evidence="8">Belongs to the FtsL family.</text>
</comment>
<keyword evidence="7 8" id="KW-0131">Cell cycle</keyword>
<proteinExistence type="inferred from homology"/>
<comment type="subunit">
    <text evidence="8">Part of a complex composed of FtsB, FtsL and FtsQ.</text>
</comment>
<evidence type="ECO:0000256" key="8">
    <source>
        <dbReference type="HAMAP-Rule" id="MF_00910"/>
    </source>
</evidence>
<evidence type="ECO:0000256" key="2">
    <source>
        <dbReference type="ARBA" id="ARBA00022475"/>
    </source>
</evidence>
<comment type="caution">
    <text evidence="11">The sequence shown here is derived from an EMBL/GenBank/DDBJ whole genome shotgun (WGS) entry which is preliminary data.</text>
</comment>
<dbReference type="InterPro" id="IPR011922">
    <property type="entry name" value="Cell_div_FtsL"/>
</dbReference>
<dbReference type="Proteomes" id="UP000249135">
    <property type="component" value="Unassembled WGS sequence"/>
</dbReference>
<accession>A0A2W5R9L2</accession>
<evidence type="ECO:0000313" key="12">
    <source>
        <dbReference type="Proteomes" id="UP000249135"/>
    </source>
</evidence>
<dbReference type="HAMAP" id="MF_00910">
    <property type="entry name" value="FtsL"/>
    <property type="match status" value="1"/>
</dbReference>
<evidence type="ECO:0000256" key="4">
    <source>
        <dbReference type="ARBA" id="ARBA00022692"/>
    </source>
</evidence>
<dbReference type="Pfam" id="PF04999">
    <property type="entry name" value="FtsL"/>
    <property type="match status" value="1"/>
</dbReference>
<keyword evidence="4 8" id="KW-0812">Transmembrane</keyword>